<dbReference type="GO" id="GO:0005737">
    <property type="term" value="C:cytoplasm"/>
    <property type="evidence" value="ECO:0007669"/>
    <property type="project" value="TreeGrafter"/>
</dbReference>
<dbReference type="SUPFAM" id="SSF48179">
    <property type="entry name" value="6-phosphogluconate dehydrogenase C-terminal domain-like"/>
    <property type="match status" value="1"/>
</dbReference>
<dbReference type="NCBIfam" id="TIGR00745">
    <property type="entry name" value="apbA_panE"/>
    <property type="match status" value="1"/>
</dbReference>
<name>A0A4R2MWV7_RUBGE</name>
<evidence type="ECO:0000256" key="10">
    <source>
        <dbReference type="RuleBase" id="RU362068"/>
    </source>
</evidence>
<reference evidence="13 14" key="1">
    <citation type="submission" date="2019-03" db="EMBL/GenBank/DDBJ databases">
        <title>Genomic Encyclopedia of Type Strains, Phase IV (KMG-IV): sequencing the most valuable type-strain genomes for metagenomic binning, comparative biology and taxonomic classification.</title>
        <authorList>
            <person name="Goeker M."/>
        </authorList>
    </citation>
    <scope>NUCLEOTIDE SEQUENCE [LARGE SCALE GENOMIC DNA]</scope>
    <source>
        <strain evidence="13 14">DSM 1709</strain>
    </source>
</reference>
<evidence type="ECO:0000256" key="1">
    <source>
        <dbReference type="ARBA" id="ARBA00004994"/>
    </source>
</evidence>
<dbReference type="GO" id="GO:0008677">
    <property type="term" value="F:2-dehydropantoate 2-reductase activity"/>
    <property type="evidence" value="ECO:0007669"/>
    <property type="project" value="UniProtKB-EC"/>
</dbReference>
<dbReference type="Pfam" id="PF08546">
    <property type="entry name" value="ApbA_C"/>
    <property type="match status" value="1"/>
</dbReference>
<dbReference type="EMBL" id="SLXD01000002">
    <property type="protein sequence ID" value="TCP04683.1"/>
    <property type="molecule type" value="Genomic_DNA"/>
</dbReference>
<evidence type="ECO:0000256" key="9">
    <source>
        <dbReference type="ARBA" id="ARBA00048793"/>
    </source>
</evidence>
<evidence type="ECO:0000256" key="6">
    <source>
        <dbReference type="ARBA" id="ARBA00022857"/>
    </source>
</evidence>
<dbReference type="UniPathway" id="UPA00028">
    <property type="reaction ID" value="UER00004"/>
</dbReference>
<evidence type="ECO:0000256" key="5">
    <source>
        <dbReference type="ARBA" id="ARBA00022655"/>
    </source>
</evidence>
<evidence type="ECO:0000256" key="7">
    <source>
        <dbReference type="ARBA" id="ARBA00023002"/>
    </source>
</evidence>
<keyword evidence="6 10" id="KW-0521">NADP</keyword>
<evidence type="ECO:0000259" key="12">
    <source>
        <dbReference type="Pfam" id="PF08546"/>
    </source>
</evidence>
<dbReference type="Proteomes" id="UP000295106">
    <property type="component" value="Unassembled WGS sequence"/>
</dbReference>
<dbReference type="AlphaFoldDB" id="A0A4R2MWV7"/>
<evidence type="ECO:0000256" key="8">
    <source>
        <dbReference type="ARBA" id="ARBA00032024"/>
    </source>
</evidence>
<dbReference type="GO" id="GO:0015940">
    <property type="term" value="P:pantothenate biosynthetic process"/>
    <property type="evidence" value="ECO:0007669"/>
    <property type="project" value="UniProtKB-UniPathway"/>
</dbReference>
<dbReference type="Pfam" id="PF02558">
    <property type="entry name" value="ApbA"/>
    <property type="match status" value="1"/>
</dbReference>
<dbReference type="Gene3D" id="3.40.50.720">
    <property type="entry name" value="NAD(P)-binding Rossmann-like Domain"/>
    <property type="match status" value="1"/>
</dbReference>
<comment type="function">
    <text evidence="10">Catalyzes the NADPH-dependent reduction of ketopantoate into pantoic acid.</text>
</comment>
<evidence type="ECO:0000313" key="13">
    <source>
        <dbReference type="EMBL" id="TCP04683.1"/>
    </source>
</evidence>
<dbReference type="InterPro" id="IPR013328">
    <property type="entry name" value="6PGD_dom2"/>
</dbReference>
<dbReference type="InterPro" id="IPR036291">
    <property type="entry name" value="NAD(P)-bd_dom_sf"/>
</dbReference>
<evidence type="ECO:0000256" key="2">
    <source>
        <dbReference type="ARBA" id="ARBA00007870"/>
    </source>
</evidence>
<keyword evidence="5 10" id="KW-0566">Pantothenate biosynthesis</keyword>
<dbReference type="OrthoDB" id="9796561at2"/>
<dbReference type="InterPro" id="IPR003710">
    <property type="entry name" value="ApbA"/>
</dbReference>
<accession>A0A4R2MWV7</accession>
<protein>
    <recommendedName>
        <fullName evidence="4 10">2-dehydropantoate 2-reductase</fullName>
        <ecNumber evidence="3 10">1.1.1.169</ecNumber>
    </recommendedName>
    <alternativeName>
        <fullName evidence="8 10">Ketopantoate reductase</fullName>
    </alternativeName>
</protein>
<organism evidence="13 14">
    <name type="scientific">Rubrivivax gelatinosus</name>
    <name type="common">Rhodocyclus gelatinosus</name>
    <name type="synonym">Rhodopseudomonas gelatinosa</name>
    <dbReference type="NCBI Taxonomy" id="28068"/>
    <lineage>
        <taxon>Bacteria</taxon>
        <taxon>Pseudomonadati</taxon>
        <taxon>Pseudomonadota</taxon>
        <taxon>Betaproteobacteria</taxon>
        <taxon>Burkholderiales</taxon>
        <taxon>Sphaerotilaceae</taxon>
        <taxon>Rubrivivax</taxon>
    </lineage>
</organism>
<proteinExistence type="inferred from homology"/>
<gene>
    <name evidence="13" type="ORF">EV684_102447</name>
</gene>
<feature type="domain" description="Ketopantoate reductase C-terminal" evidence="12">
    <location>
        <begin position="197"/>
        <end position="316"/>
    </location>
</feature>
<dbReference type="InterPro" id="IPR051402">
    <property type="entry name" value="KPR-Related"/>
</dbReference>
<dbReference type="Gene3D" id="1.10.1040.10">
    <property type="entry name" value="N-(1-d-carboxylethyl)-l-norvaline Dehydrogenase, domain 2"/>
    <property type="match status" value="1"/>
</dbReference>
<evidence type="ECO:0000313" key="14">
    <source>
        <dbReference type="Proteomes" id="UP000295106"/>
    </source>
</evidence>
<comment type="caution">
    <text evidence="13">The sequence shown here is derived from an EMBL/GenBank/DDBJ whole genome shotgun (WGS) entry which is preliminary data.</text>
</comment>
<dbReference type="InterPro" id="IPR013332">
    <property type="entry name" value="KPR_N"/>
</dbReference>
<dbReference type="SUPFAM" id="SSF51735">
    <property type="entry name" value="NAD(P)-binding Rossmann-fold domains"/>
    <property type="match status" value="1"/>
</dbReference>
<dbReference type="NCBIfam" id="NF005089">
    <property type="entry name" value="PRK06522.1-4"/>
    <property type="match status" value="1"/>
</dbReference>
<dbReference type="InterPro" id="IPR013752">
    <property type="entry name" value="KPA_reductase"/>
</dbReference>
<dbReference type="RefSeq" id="WP_132645165.1">
    <property type="nucleotide sequence ID" value="NZ_CP181386.1"/>
</dbReference>
<dbReference type="InterPro" id="IPR008927">
    <property type="entry name" value="6-PGluconate_DH-like_C_sf"/>
</dbReference>
<comment type="similarity">
    <text evidence="2 10">Belongs to the ketopantoate reductase family.</text>
</comment>
<feature type="domain" description="Ketopantoate reductase N-terminal" evidence="11">
    <location>
        <begin position="3"/>
        <end position="169"/>
    </location>
</feature>
<evidence type="ECO:0000256" key="4">
    <source>
        <dbReference type="ARBA" id="ARBA00019465"/>
    </source>
</evidence>
<dbReference type="PANTHER" id="PTHR21708:SF45">
    <property type="entry name" value="2-DEHYDROPANTOATE 2-REDUCTASE"/>
    <property type="match status" value="1"/>
</dbReference>
<comment type="pathway">
    <text evidence="1 10">Cofactor biosynthesis; (R)-pantothenate biosynthesis; (R)-pantoate from 3-methyl-2-oxobutanoate: step 2/2.</text>
</comment>
<dbReference type="GeneID" id="99684771"/>
<sequence length="326" mass="33416">MKVCILGAGAIGGFIGTRLAARGQAQVSAIARGATLEALRRHGWRLQQGGESIQAPCVAASDDAAGLGVQDLVVIAVKGPALTQVARGIAPLIGPQTVVLPAMNGVPWWFGHGVAALGDAPLESVDPGGVAGAAIPFEAVLGCVVHAAAFTAEPGFVVHKMGAGLIVGEPAGGASVRVDTVAALLRDAGFDVTASADVRRDVWYKLWGNLTMNPVSAITGASADRVLADPLVRAFCSQAMQEAAAIGALVGCPIGQTPEDRHAITARLGAFKTSMLQDVEAGRPIELDAIVGAMRELGQRLGRPTPAIDALFGLTRLFARQRGLYT</sequence>
<evidence type="ECO:0000259" key="11">
    <source>
        <dbReference type="Pfam" id="PF02558"/>
    </source>
</evidence>
<comment type="catalytic activity">
    <reaction evidence="9 10">
        <text>(R)-pantoate + NADP(+) = 2-dehydropantoate + NADPH + H(+)</text>
        <dbReference type="Rhea" id="RHEA:16233"/>
        <dbReference type="ChEBI" id="CHEBI:11561"/>
        <dbReference type="ChEBI" id="CHEBI:15378"/>
        <dbReference type="ChEBI" id="CHEBI:15980"/>
        <dbReference type="ChEBI" id="CHEBI:57783"/>
        <dbReference type="ChEBI" id="CHEBI:58349"/>
        <dbReference type="EC" id="1.1.1.169"/>
    </reaction>
</comment>
<evidence type="ECO:0000256" key="3">
    <source>
        <dbReference type="ARBA" id="ARBA00013014"/>
    </source>
</evidence>
<dbReference type="EC" id="1.1.1.169" evidence="3 10"/>
<dbReference type="FunFam" id="1.10.1040.10:FF:000017">
    <property type="entry name" value="2-dehydropantoate 2-reductase"/>
    <property type="match status" value="1"/>
</dbReference>
<dbReference type="PANTHER" id="PTHR21708">
    <property type="entry name" value="PROBABLE 2-DEHYDROPANTOATE 2-REDUCTASE"/>
    <property type="match status" value="1"/>
</dbReference>
<keyword evidence="7 10" id="KW-0560">Oxidoreductase</keyword>